<keyword evidence="1 3" id="KW-0479">Metal-binding</keyword>
<keyword evidence="4" id="KW-0472">Membrane</keyword>
<dbReference type="PROSITE" id="PS51007">
    <property type="entry name" value="CYTC"/>
    <property type="match status" value="1"/>
</dbReference>
<dbReference type="Pfam" id="PF09990">
    <property type="entry name" value="DUF2231"/>
    <property type="match status" value="1"/>
</dbReference>
<accession>A0ABY1SES6</accession>
<name>A0ABY1SES6_9FLAO</name>
<keyword evidence="2 3" id="KW-0408">Iron</keyword>
<dbReference type="InterPro" id="IPR032675">
    <property type="entry name" value="LRR_dom_sf"/>
</dbReference>
<protein>
    <submittedName>
        <fullName evidence="6">Uncharacterized membrane protein</fullName>
    </submittedName>
</protein>
<dbReference type="PANTHER" id="PTHR35889:SF3">
    <property type="entry name" value="F-BOX DOMAIN-CONTAINING PROTEIN"/>
    <property type="match status" value="1"/>
</dbReference>
<feature type="transmembrane region" description="Helical" evidence="4">
    <location>
        <begin position="108"/>
        <end position="125"/>
    </location>
</feature>
<gene>
    <name evidence="6" type="ORF">SAMN04488009_1052</name>
</gene>
<dbReference type="Gene3D" id="3.80.10.10">
    <property type="entry name" value="Ribonuclease Inhibitor"/>
    <property type="match status" value="1"/>
</dbReference>
<organism evidence="6 7">
    <name type="scientific">Maribacter sedimenticola</name>
    <dbReference type="NCBI Taxonomy" id="228956"/>
    <lineage>
        <taxon>Bacteria</taxon>
        <taxon>Pseudomonadati</taxon>
        <taxon>Bacteroidota</taxon>
        <taxon>Flavobacteriia</taxon>
        <taxon>Flavobacteriales</taxon>
        <taxon>Flavobacteriaceae</taxon>
        <taxon>Maribacter</taxon>
    </lineage>
</organism>
<evidence type="ECO:0000259" key="5">
    <source>
        <dbReference type="PROSITE" id="PS51007"/>
    </source>
</evidence>
<feature type="transmembrane region" description="Helical" evidence="4">
    <location>
        <begin position="44"/>
        <end position="65"/>
    </location>
</feature>
<evidence type="ECO:0000313" key="6">
    <source>
        <dbReference type="EMBL" id="SNR30275.1"/>
    </source>
</evidence>
<keyword evidence="3" id="KW-0349">Heme</keyword>
<feature type="transmembrane region" description="Helical" evidence="4">
    <location>
        <begin position="77"/>
        <end position="96"/>
    </location>
</feature>
<keyword evidence="4" id="KW-0812">Transmembrane</keyword>
<feature type="transmembrane region" description="Helical" evidence="4">
    <location>
        <begin position="14"/>
        <end position="32"/>
    </location>
</feature>
<dbReference type="InterPro" id="IPR019251">
    <property type="entry name" value="DUF2231_TM"/>
</dbReference>
<evidence type="ECO:0000313" key="7">
    <source>
        <dbReference type="Proteomes" id="UP000198337"/>
    </source>
</evidence>
<dbReference type="EMBL" id="FZNV01000001">
    <property type="protein sequence ID" value="SNR30275.1"/>
    <property type="molecule type" value="Genomic_DNA"/>
</dbReference>
<dbReference type="InterPro" id="IPR009056">
    <property type="entry name" value="Cyt_c-like_dom"/>
</dbReference>
<dbReference type="SUPFAM" id="SSF52047">
    <property type="entry name" value="RNI-like"/>
    <property type="match status" value="1"/>
</dbReference>
<dbReference type="Proteomes" id="UP000198337">
    <property type="component" value="Unassembled WGS sequence"/>
</dbReference>
<dbReference type="InterPro" id="IPR011429">
    <property type="entry name" value="Cyt_c_Planctomycete-type"/>
</dbReference>
<keyword evidence="4" id="KW-1133">Transmembrane helix</keyword>
<feature type="domain" description="Cytochrome c" evidence="5">
    <location>
        <begin position="146"/>
        <end position="312"/>
    </location>
</feature>
<comment type="caution">
    <text evidence="6">The sequence shown here is derived from an EMBL/GenBank/DDBJ whole genome shotgun (WGS) entry which is preliminary data.</text>
</comment>
<keyword evidence="7" id="KW-1185">Reference proteome</keyword>
<dbReference type="RefSeq" id="WP_089259528.1">
    <property type="nucleotide sequence ID" value="NZ_FZNV01000001.1"/>
</dbReference>
<evidence type="ECO:0000256" key="4">
    <source>
        <dbReference type="SAM" id="Phobius"/>
    </source>
</evidence>
<dbReference type="Pfam" id="PF07635">
    <property type="entry name" value="PSCyt1"/>
    <property type="match status" value="1"/>
</dbReference>
<evidence type="ECO:0000256" key="2">
    <source>
        <dbReference type="ARBA" id="ARBA00023004"/>
    </source>
</evidence>
<reference evidence="6 7" key="1">
    <citation type="submission" date="2017-06" db="EMBL/GenBank/DDBJ databases">
        <authorList>
            <person name="Varghese N."/>
            <person name="Submissions S."/>
        </authorList>
    </citation>
    <scope>NUCLEOTIDE SEQUENCE [LARGE SCALE GENOMIC DNA]</scope>
    <source>
        <strain evidence="6 7">DSM 19840</strain>
    </source>
</reference>
<dbReference type="PANTHER" id="PTHR35889">
    <property type="entry name" value="CYCLOINULO-OLIGOSACCHARIDE FRUCTANOTRANSFERASE-RELATED"/>
    <property type="match status" value="1"/>
</dbReference>
<evidence type="ECO:0000256" key="1">
    <source>
        <dbReference type="ARBA" id="ARBA00022723"/>
    </source>
</evidence>
<evidence type="ECO:0000256" key="3">
    <source>
        <dbReference type="PROSITE-ProRule" id="PRU00433"/>
    </source>
</evidence>
<sequence length="464" mass="51567">MDILKQLLGRLHPLVVHLPIGFIIAGLLLQFVDRKKKEFTKVISLIYLWGAYVAVLACITGYLQYLGEGYSFNSVKIHLWSGIATALCCFILWARLATVSFAAMLQKIPVLVISGLLFVLISFTGHQGGNITHGEDYLVEPLPNTLKAALGYPVFEEKEIVLSETDWESAVFYTDVIAPILNNNCVSCHNPKKAKGELLLHSEESILTSGENGPVLTAHHPEKSDLFLRMELPKSNDRHMPPDGKRQPSKEAIKLVETWIAKGHPFTTTIGELKLPKSLFAPYFPKSEVMDYPPTEIAAAATDSIHYVKNFGLHVAPISERTNYLKVSALNLPTFTNADAPYLNAIAPQIALLDLGGTQITDDICTALAKLPNLTRVQLDHTQLTGSQLEQLKSLQYLKSINLSYTNFKEEYLSVLTEFKALEKVVLFNPEHHKTGTEYMNHGKTAVEYGNYTLPVISSDSIVY</sequence>
<proteinExistence type="predicted"/>